<evidence type="ECO:0000256" key="3">
    <source>
        <dbReference type="ARBA" id="ARBA00022475"/>
    </source>
</evidence>
<proteinExistence type="predicted"/>
<dbReference type="GO" id="GO:0005886">
    <property type="term" value="C:plasma membrane"/>
    <property type="evidence" value="ECO:0007669"/>
    <property type="project" value="UniProtKB-SubCell"/>
</dbReference>
<dbReference type="GO" id="GO:0022857">
    <property type="term" value="F:transmembrane transporter activity"/>
    <property type="evidence" value="ECO:0007669"/>
    <property type="project" value="InterPro"/>
</dbReference>
<dbReference type="EMBL" id="JACHIV010000001">
    <property type="protein sequence ID" value="MBB5071147.1"/>
    <property type="molecule type" value="Genomic_DNA"/>
</dbReference>
<feature type="transmembrane region" description="Helical" evidence="7">
    <location>
        <begin position="105"/>
        <end position="128"/>
    </location>
</feature>
<feature type="transmembrane region" description="Helical" evidence="7">
    <location>
        <begin position="307"/>
        <end position="326"/>
    </location>
</feature>
<evidence type="ECO:0000256" key="4">
    <source>
        <dbReference type="ARBA" id="ARBA00022692"/>
    </source>
</evidence>
<dbReference type="Gene3D" id="1.20.1250.20">
    <property type="entry name" value="MFS general substrate transporter like domains"/>
    <property type="match status" value="1"/>
</dbReference>
<evidence type="ECO:0000256" key="7">
    <source>
        <dbReference type="SAM" id="Phobius"/>
    </source>
</evidence>
<evidence type="ECO:0000313" key="10">
    <source>
        <dbReference type="Proteomes" id="UP000580474"/>
    </source>
</evidence>
<dbReference type="PANTHER" id="PTHR42718">
    <property type="entry name" value="MAJOR FACILITATOR SUPERFAMILY MULTIDRUG TRANSPORTER MFSC"/>
    <property type="match status" value="1"/>
</dbReference>
<keyword evidence="2" id="KW-0813">Transport</keyword>
<sequence length="488" mass="49491">MSAETASAPVRQAPVLLALAVAGFVTALDNNVVNVALPTVQTELGATVPQLEWIVSGYVLAFASLLIVGGRLADLAGRRRILLIGLAALIVTSVAAGFAESAEVLIAVRFAQGASAALVMPASLAVLAADIDREHRDLAAGIWTASLAVALALGPVVGGVLTEHLHWSWIFFLHLPTGLVTMALVWWGLPDTRPRTGRMPLRHLDPAGLALSTVVLAAGSFALVEGQSLGFGAPLIIGAAAVAVAGVPVLIAVERRVAEPMLRLSLVRNRVFGGGTIAQVLWGVGVNGTLLYTSLFLQDVLELSPSAAGLVFVPLAGLLVLCVPLVPPLSARFGARWIVTTGMALVALGLWLLAQSDAQSSVWGLMPGLLSIGVGSALITPLTSAVLSAAPPGTAGVASAMISAAREASGVLGVAIVGVVLSAWSGAALAGGATADAAYTSGYSAGMRMAAGLVLVGAVATAFALAPERSTPKRSANIGQARWSSRSQ</sequence>
<dbReference type="InterPro" id="IPR005829">
    <property type="entry name" value="Sugar_transporter_CS"/>
</dbReference>
<dbReference type="Gene3D" id="1.20.1720.10">
    <property type="entry name" value="Multidrug resistance protein D"/>
    <property type="match status" value="1"/>
</dbReference>
<dbReference type="PROSITE" id="PS50850">
    <property type="entry name" value="MFS"/>
    <property type="match status" value="1"/>
</dbReference>
<feature type="transmembrane region" description="Helical" evidence="7">
    <location>
        <begin position="167"/>
        <end position="187"/>
    </location>
</feature>
<dbReference type="PROSITE" id="PS00216">
    <property type="entry name" value="SUGAR_TRANSPORT_1"/>
    <property type="match status" value="1"/>
</dbReference>
<keyword evidence="5 7" id="KW-1133">Transmembrane helix</keyword>
<feature type="transmembrane region" description="Helical" evidence="7">
    <location>
        <begin position="207"/>
        <end position="224"/>
    </location>
</feature>
<feature type="domain" description="Major facilitator superfamily (MFS) profile" evidence="8">
    <location>
        <begin position="15"/>
        <end position="469"/>
    </location>
</feature>
<feature type="transmembrane region" description="Helical" evidence="7">
    <location>
        <begin position="411"/>
        <end position="433"/>
    </location>
</feature>
<evidence type="ECO:0000256" key="2">
    <source>
        <dbReference type="ARBA" id="ARBA00022448"/>
    </source>
</evidence>
<dbReference type="CDD" id="cd17321">
    <property type="entry name" value="MFS_MMR_MDR_like"/>
    <property type="match status" value="1"/>
</dbReference>
<name>A0A840NSG3_9PSEU</name>
<keyword evidence="6 7" id="KW-0472">Membrane</keyword>
<dbReference type="PANTHER" id="PTHR42718:SF46">
    <property type="entry name" value="BLR6921 PROTEIN"/>
    <property type="match status" value="1"/>
</dbReference>
<feature type="transmembrane region" description="Helical" evidence="7">
    <location>
        <begin position="230"/>
        <end position="251"/>
    </location>
</feature>
<feature type="transmembrane region" description="Helical" evidence="7">
    <location>
        <begin position="366"/>
        <end position="390"/>
    </location>
</feature>
<feature type="transmembrane region" description="Helical" evidence="7">
    <location>
        <begin position="333"/>
        <end position="354"/>
    </location>
</feature>
<evidence type="ECO:0000313" key="9">
    <source>
        <dbReference type="EMBL" id="MBB5071147.1"/>
    </source>
</evidence>
<feature type="transmembrane region" description="Helical" evidence="7">
    <location>
        <begin position="445"/>
        <end position="466"/>
    </location>
</feature>
<dbReference type="InterPro" id="IPR011701">
    <property type="entry name" value="MFS"/>
</dbReference>
<dbReference type="InterPro" id="IPR020846">
    <property type="entry name" value="MFS_dom"/>
</dbReference>
<dbReference type="AlphaFoldDB" id="A0A840NSG3"/>
<evidence type="ECO:0000256" key="1">
    <source>
        <dbReference type="ARBA" id="ARBA00004651"/>
    </source>
</evidence>
<feature type="transmembrane region" description="Helical" evidence="7">
    <location>
        <begin position="51"/>
        <end position="69"/>
    </location>
</feature>
<dbReference type="Proteomes" id="UP000580474">
    <property type="component" value="Unassembled WGS sequence"/>
</dbReference>
<keyword evidence="10" id="KW-1185">Reference proteome</keyword>
<keyword evidence="4 7" id="KW-0812">Transmembrane</keyword>
<feature type="transmembrane region" description="Helical" evidence="7">
    <location>
        <begin position="81"/>
        <end position="99"/>
    </location>
</feature>
<evidence type="ECO:0000256" key="6">
    <source>
        <dbReference type="ARBA" id="ARBA00023136"/>
    </source>
</evidence>
<organism evidence="9 10">
    <name type="scientific">Saccharopolyspora gloriosae</name>
    <dbReference type="NCBI Taxonomy" id="455344"/>
    <lineage>
        <taxon>Bacteria</taxon>
        <taxon>Bacillati</taxon>
        <taxon>Actinomycetota</taxon>
        <taxon>Actinomycetes</taxon>
        <taxon>Pseudonocardiales</taxon>
        <taxon>Pseudonocardiaceae</taxon>
        <taxon>Saccharopolyspora</taxon>
    </lineage>
</organism>
<dbReference type="InterPro" id="IPR036259">
    <property type="entry name" value="MFS_trans_sf"/>
</dbReference>
<dbReference type="Pfam" id="PF07690">
    <property type="entry name" value="MFS_1"/>
    <property type="match status" value="1"/>
</dbReference>
<keyword evidence="3" id="KW-1003">Cell membrane</keyword>
<reference evidence="9 10" key="1">
    <citation type="submission" date="2020-08" db="EMBL/GenBank/DDBJ databases">
        <title>Sequencing the genomes of 1000 actinobacteria strains.</title>
        <authorList>
            <person name="Klenk H.-P."/>
        </authorList>
    </citation>
    <scope>NUCLEOTIDE SEQUENCE [LARGE SCALE GENOMIC DNA]</scope>
    <source>
        <strain evidence="9 10">DSM 45582</strain>
    </source>
</reference>
<feature type="transmembrane region" description="Helical" evidence="7">
    <location>
        <begin position="140"/>
        <end position="161"/>
    </location>
</feature>
<comment type="caution">
    <text evidence="9">The sequence shown here is derived from an EMBL/GenBank/DDBJ whole genome shotgun (WGS) entry which is preliminary data.</text>
</comment>
<gene>
    <name evidence="9" type="ORF">BJ969_004235</name>
</gene>
<evidence type="ECO:0000259" key="8">
    <source>
        <dbReference type="PROSITE" id="PS50850"/>
    </source>
</evidence>
<dbReference type="SUPFAM" id="SSF103473">
    <property type="entry name" value="MFS general substrate transporter"/>
    <property type="match status" value="1"/>
</dbReference>
<dbReference type="PRINTS" id="PR01036">
    <property type="entry name" value="TCRTETB"/>
</dbReference>
<feature type="transmembrane region" description="Helical" evidence="7">
    <location>
        <begin position="271"/>
        <end position="295"/>
    </location>
</feature>
<accession>A0A840NSG3</accession>
<evidence type="ECO:0000256" key="5">
    <source>
        <dbReference type="ARBA" id="ARBA00022989"/>
    </source>
</evidence>
<comment type="subcellular location">
    <subcellularLocation>
        <location evidence="1">Cell membrane</location>
        <topology evidence="1">Multi-pass membrane protein</topology>
    </subcellularLocation>
</comment>
<protein>
    <submittedName>
        <fullName evidence="9">EmrB/QacA subfamily drug resistance transporter</fullName>
    </submittedName>
</protein>